<dbReference type="PROSITE" id="PS50097">
    <property type="entry name" value="BTB"/>
    <property type="match status" value="1"/>
</dbReference>
<keyword evidence="2" id="KW-0963">Cytoplasm</keyword>
<evidence type="ECO:0000313" key="3">
    <source>
        <dbReference type="EMBL" id="EKC32607.1"/>
    </source>
</evidence>
<dbReference type="Pfam" id="PF08005">
    <property type="entry name" value="PHR"/>
    <property type="match status" value="1"/>
</dbReference>
<dbReference type="InterPro" id="IPR011705">
    <property type="entry name" value="BACK"/>
</dbReference>
<dbReference type="PANTHER" id="PTHR45774">
    <property type="entry name" value="BTB/POZ DOMAIN-CONTAINING"/>
    <property type="match status" value="1"/>
</dbReference>
<gene>
    <name evidence="3" type="ORF">CGI_10006494</name>
</gene>
<dbReference type="SMART" id="SM00875">
    <property type="entry name" value="BACK"/>
    <property type="match status" value="1"/>
</dbReference>
<organism evidence="3">
    <name type="scientific">Magallana gigas</name>
    <name type="common">Pacific oyster</name>
    <name type="synonym">Crassostrea gigas</name>
    <dbReference type="NCBI Taxonomy" id="29159"/>
    <lineage>
        <taxon>Eukaryota</taxon>
        <taxon>Metazoa</taxon>
        <taxon>Spiralia</taxon>
        <taxon>Lophotrochozoa</taxon>
        <taxon>Mollusca</taxon>
        <taxon>Bivalvia</taxon>
        <taxon>Autobranchia</taxon>
        <taxon>Pteriomorphia</taxon>
        <taxon>Ostreida</taxon>
        <taxon>Ostreoidea</taxon>
        <taxon>Ostreidae</taxon>
        <taxon>Magallana</taxon>
    </lineage>
</organism>
<dbReference type="SUPFAM" id="SSF54695">
    <property type="entry name" value="POZ domain"/>
    <property type="match status" value="1"/>
</dbReference>
<dbReference type="EMBL" id="JH819119">
    <property type="protein sequence ID" value="EKC32607.1"/>
    <property type="molecule type" value="Genomic_DNA"/>
</dbReference>
<proteinExistence type="predicted"/>
<dbReference type="InterPro" id="IPR000210">
    <property type="entry name" value="BTB/POZ_dom"/>
</dbReference>
<dbReference type="InterPro" id="IPR011333">
    <property type="entry name" value="SKP1/BTB/POZ_sf"/>
</dbReference>
<dbReference type="Pfam" id="PF00651">
    <property type="entry name" value="BTB"/>
    <property type="match status" value="1"/>
</dbReference>
<sequence length="398" mass="45437">MAEKEIKAHKYILASRSNVFEAMLFGGLSETSDVIDVPDIEAEIFDAMLRFLYFEEAEIKGDSVIGILYAAEKYGITELLQKCKFFLETNITEDNICIILENALSFNMDGLFQKCQNVIYESLFVSRKVFESESFLDLSKHCLCELVKSDRLPLDEKAIFDSLLHWAKEQCIKAEKNPMDPSELRQMLGDLLCHVRFPLMSSALFNEDIVPMNILSDKEVNEISDHFIGQRVQNAIFKKKQRNMVMSIYRIQERESNRTPDWNSNGEMDAIDFEANKAFQLHGILLFGSSGSYTYVVEVRISSITDGNRCLLHIPPISVSGKNELFEIKFDKPCHIAPSQRYQISVKMKGQKKSFSAYFCDSYTQCDFTIKFFDSAYTGNGTCTSYGQIPGLVCFIPK</sequence>
<reference evidence="3" key="1">
    <citation type="journal article" date="2012" name="Nature">
        <title>The oyster genome reveals stress adaptation and complexity of shell formation.</title>
        <authorList>
            <person name="Zhang G."/>
            <person name="Fang X."/>
            <person name="Guo X."/>
            <person name="Li L."/>
            <person name="Luo R."/>
            <person name="Xu F."/>
            <person name="Yang P."/>
            <person name="Zhang L."/>
            <person name="Wang X."/>
            <person name="Qi H."/>
            <person name="Xiong Z."/>
            <person name="Que H."/>
            <person name="Xie Y."/>
            <person name="Holland P.W."/>
            <person name="Paps J."/>
            <person name="Zhu Y."/>
            <person name="Wu F."/>
            <person name="Chen Y."/>
            <person name="Wang J."/>
            <person name="Peng C."/>
            <person name="Meng J."/>
            <person name="Yang L."/>
            <person name="Liu J."/>
            <person name="Wen B."/>
            <person name="Zhang N."/>
            <person name="Huang Z."/>
            <person name="Zhu Q."/>
            <person name="Feng Y."/>
            <person name="Mount A."/>
            <person name="Hedgecock D."/>
            <person name="Xu Z."/>
            <person name="Liu Y."/>
            <person name="Domazet-Loso T."/>
            <person name="Du Y."/>
            <person name="Sun X."/>
            <person name="Zhang S."/>
            <person name="Liu B."/>
            <person name="Cheng P."/>
            <person name="Jiang X."/>
            <person name="Li J."/>
            <person name="Fan D."/>
            <person name="Wang W."/>
            <person name="Fu W."/>
            <person name="Wang T."/>
            <person name="Wang B."/>
            <person name="Zhang J."/>
            <person name="Peng Z."/>
            <person name="Li Y."/>
            <person name="Li N."/>
            <person name="Wang J."/>
            <person name="Chen M."/>
            <person name="He Y."/>
            <person name="Tan F."/>
            <person name="Song X."/>
            <person name="Zheng Q."/>
            <person name="Huang R."/>
            <person name="Yang H."/>
            <person name="Du X."/>
            <person name="Chen L."/>
            <person name="Yang M."/>
            <person name="Gaffney P.M."/>
            <person name="Wang S."/>
            <person name="Luo L."/>
            <person name="She Z."/>
            <person name="Ming Y."/>
            <person name="Huang W."/>
            <person name="Zhang S."/>
            <person name="Huang B."/>
            <person name="Zhang Y."/>
            <person name="Qu T."/>
            <person name="Ni P."/>
            <person name="Miao G."/>
            <person name="Wang J."/>
            <person name="Wang Q."/>
            <person name="Steinberg C.E."/>
            <person name="Wang H."/>
            <person name="Li N."/>
            <person name="Qian L."/>
            <person name="Zhang G."/>
            <person name="Li Y."/>
            <person name="Yang H."/>
            <person name="Liu X."/>
            <person name="Wang J."/>
            <person name="Yin Y."/>
            <person name="Wang J."/>
        </authorList>
    </citation>
    <scope>NUCLEOTIDE SEQUENCE [LARGE SCALE GENOMIC DNA]</scope>
    <source>
        <strain evidence="3">05x7-T-G4-1.051#20</strain>
    </source>
</reference>
<dbReference type="InterPro" id="IPR038648">
    <property type="entry name" value="PHR_sf"/>
</dbReference>
<dbReference type="InterPro" id="IPR012983">
    <property type="entry name" value="PHR"/>
</dbReference>
<evidence type="ECO:0000256" key="2">
    <source>
        <dbReference type="ARBA" id="ARBA00022490"/>
    </source>
</evidence>
<dbReference type="InParanoid" id="K1Q795"/>
<dbReference type="Gene3D" id="3.30.710.10">
    <property type="entry name" value="Potassium Channel Kv1.1, Chain A"/>
    <property type="match status" value="1"/>
</dbReference>
<evidence type="ECO:0000256" key="1">
    <source>
        <dbReference type="ARBA" id="ARBA00004496"/>
    </source>
</evidence>
<dbReference type="Pfam" id="PF07707">
    <property type="entry name" value="BACK"/>
    <property type="match status" value="1"/>
</dbReference>
<dbReference type="AlphaFoldDB" id="K1Q795"/>
<dbReference type="GO" id="GO:0005829">
    <property type="term" value="C:cytosol"/>
    <property type="evidence" value="ECO:0007669"/>
    <property type="project" value="TreeGrafter"/>
</dbReference>
<accession>K1Q795</accession>
<dbReference type="GO" id="GO:0022008">
    <property type="term" value="P:neurogenesis"/>
    <property type="evidence" value="ECO:0007669"/>
    <property type="project" value="TreeGrafter"/>
</dbReference>
<name>K1Q795_MAGGI</name>
<comment type="subcellular location">
    <subcellularLocation>
        <location evidence="1">Cytoplasm</location>
    </subcellularLocation>
</comment>
<dbReference type="Gene3D" id="1.25.40.420">
    <property type="match status" value="1"/>
</dbReference>
<dbReference type="PANTHER" id="PTHR45774:SF3">
    <property type="entry name" value="BTB (POZ) DOMAIN-CONTAINING 2B-RELATED"/>
    <property type="match status" value="1"/>
</dbReference>
<dbReference type="SMART" id="SM00225">
    <property type="entry name" value="BTB"/>
    <property type="match status" value="1"/>
</dbReference>
<protein>
    <submittedName>
        <fullName evidence="3">BTB/POZ domain-containing protein 3</fullName>
    </submittedName>
</protein>
<dbReference type="HOGENOM" id="CLU_015899_2_1_1"/>
<dbReference type="Gene3D" id="2.60.120.820">
    <property type="entry name" value="PHR domain"/>
    <property type="match status" value="1"/>
</dbReference>